<dbReference type="SUPFAM" id="SSF53098">
    <property type="entry name" value="Ribonuclease H-like"/>
    <property type="match status" value="1"/>
</dbReference>
<dbReference type="PANTHER" id="PTHR41694">
    <property type="entry name" value="ENDOGENOUS RETROVIRUS GROUP K MEMBER POL PROTEIN"/>
    <property type="match status" value="1"/>
</dbReference>
<dbReference type="EMBL" id="VYZT01057716">
    <property type="protein sequence ID" value="NXS37143.1"/>
    <property type="molecule type" value="Genomic_DNA"/>
</dbReference>
<keyword evidence="1" id="KW-0808">Transferase</keyword>
<dbReference type="Gene3D" id="3.30.420.10">
    <property type="entry name" value="Ribonuclease H-like superfamily/Ribonuclease H"/>
    <property type="match status" value="1"/>
</dbReference>
<feature type="non-terminal residue" evidence="8">
    <location>
        <position position="60"/>
    </location>
</feature>
<evidence type="ECO:0000256" key="3">
    <source>
        <dbReference type="ARBA" id="ARBA00022722"/>
    </source>
</evidence>
<evidence type="ECO:0000313" key="8">
    <source>
        <dbReference type="EMBL" id="NXS37143.1"/>
    </source>
</evidence>
<keyword evidence="4" id="KW-0255">Endonuclease</keyword>
<keyword evidence="6" id="KW-0695">RNA-directed DNA polymerase</keyword>
<dbReference type="GO" id="GO:0016787">
    <property type="term" value="F:hydrolase activity"/>
    <property type="evidence" value="ECO:0007669"/>
    <property type="project" value="UniProtKB-KW"/>
</dbReference>
<dbReference type="InterPro" id="IPR012337">
    <property type="entry name" value="RNaseH-like_sf"/>
</dbReference>
<evidence type="ECO:0000256" key="6">
    <source>
        <dbReference type="ARBA" id="ARBA00022918"/>
    </source>
</evidence>
<keyword evidence="3" id="KW-0540">Nuclease</keyword>
<accession>A0A7L2TVT7</accession>
<reference evidence="8 9" key="1">
    <citation type="submission" date="2019-09" db="EMBL/GenBank/DDBJ databases">
        <title>Bird 10,000 Genomes (B10K) Project - Family phase.</title>
        <authorList>
            <person name="Zhang G."/>
        </authorList>
    </citation>
    <scope>NUCLEOTIDE SEQUENCE [LARGE SCALE GENOMIC DNA]</scope>
    <source>
        <strain evidence="8">B10K-DU-002-71</strain>
        <tissue evidence="8">Muscle</tissue>
    </source>
</reference>
<organism evidence="8 9">
    <name type="scientific">Pomatostomus ruficeps</name>
    <name type="common">Chestnut-crowned babbler</name>
    <dbReference type="NCBI Taxonomy" id="9176"/>
    <lineage>
        <taxon>Eukaryota</taxon>
        <taxon>Metazoa</taxon>
        <taxon>Chordata</taxon>
        <taxon>Craniata</taxon>
        <taxon>Vertebrata</taxon>
        <taxon>Euteleostomi</taxon>
        <taxon>Archelosauria</taxon>
        <taxon>Archosauria</taxon>
        <taxon>Dinosauria</taxon>
        <taxon>Saurischia</taxon>
        <taxon>Theropoda</taxon>
        <taxon>Coelurosauria</taxon>
        <taxon>Aves</taxon>
        <taxon>Neognathae</taxon>
        <taxon>Neoaves</taxon>
        <taxon>Telluraves</taxon>
        <taxon>Australaves</taxon>
        <taxon>Passeriformes</taxon>
        <taxon>Sylvioidea</taxon>
        <taxon>Timaliidae</taxon>
        <taxon>Pomatostomus</taxon>
    </lineage>
</organism>
<keyword evidence="2" id="KW-0548">Nucleotidyltransferase</keyword>
<evidence type="ECO:0000259" key="7">
    <source>
        <dbReference type="PROSITE" id="PS50994"/>
    </source>
</evidence>
<evidence type="ECO:0000313" key="9">
    <source>
        <dbReference type="Proteomes" id="UP000583496"/>
    </source>
</evidence>
<dbReference type="PROSITE" id="PS50994">
    <property type="entry name" value="INTEGRASE"/>
    <property type="match status" value="1"/>
</dbReference>
<evidence type="ECO:0000256" key="1">
    <source>
        <dbReference type="ARBA" id="ARBA00022679"/>
    </source>
</evidence>
<proteinExistence type="predicted"/>
<dbReference type="PANTHER" id="PTHR41694:SF3">
    <property type="entry name" value="RNA-DIRECTED DNA POLYMERASE-RELATED"/>
    <property type="match status" value="1"/>
</dbReference>
<gene>
    <name evidence="8" type="primary">Ervk19_3</name>
    <name evidence="8" type="ORF">POSRUF_R14250</name>
</gene>
<dbReference type="GO" id="GO:0015074">
    <property type="term" value="P:DNA integration"/>
    <property type="evidence" value="ECO:0007669"/>
    <property type="project" value="InterPro"/>
</dbReference>
<protein>
    <submittedName>
        <fullName evidence="8">POK19 protein</fullName>
    </submittedName>
</protein>
<feature type="non-terminal residue" evidence="8">
    <location>
        <position position="1"/>
    </location>
</feature>
<dbReference type="GO" id="GO:0035613">
    <property type="term" value="F:RNA stem-loop binding"/>
    <property type="evidence" value="ECO:0007669"/>
    <property type="project" value="TreeGrafter"/>
</dbReference>
<dbReference type="OrthoDB" id="9359997at2759"/>
<keyword evidence="9" id="KW-1185">Reference proteome</keyword>
<dbReference type="InterPro" id="IPR036397">
    <property type="entry name" value="RNaseH_sf"/>
</dbReference>
<evidence type="ECO:0000256" key="4">
    <source>
        <dbReference type="ARBA" id="ARBA00022759"/>
    </source>
</evidence>
<dbReference type="InterPro" id="IPR001584">
    <property type="entry name" value="Integrase_cat-core"/>
</dbReference>
<keyword evidence="5" id="KW-0378">Hydrolase</keyword>
<comment type="caution">
    <text evidence="8">The sequence shown here is derived from an EMBL/GenBank/DDBJ whole genome shotgun (WGS) entry which is preliminary data.</text>
</comment>
<feature type="domain" description="Integrase catalytic" evidence="7">
    <location>
        <begin position="1"/>
        <end position="60"/>
    </location>
</feature>
<dbReference type="GO" id="GO:0004519">
    <property type="term" value="F:endonuclease activity"/>
    <property type="evidence" value="ECO:0007669"/>
    <property type="project" value="UniProtKB-KW"/>
</dbReference>
<name>A0A7L2TVT7_POMRU</name>
<sequence>KHSIQAFSMLGVPTEIKTNNGPAYILKDFECFCQQWGVRHVTDIPHSPAGQAVVERAHQT</sequence>
<dbReference type="GO" id="GO:0003964">
    <property type="term" value="F:RNA-directed DNA polymerase activity"/>
    <property type="evidence" value="ECO:0007669"/>
    <property type="project" value="UniProtKB-KW"/>
</dbReference>
<dbReference type="AlphaFoldDB" id="A0A7L2TVT7"/>
<evidence type="ECO:0000256" key="5">
    <source>
        <dbReference type="ARBA" id="ARBA00022801"/>
    </source>
</evidence>
<dbReference type="Proteomes" id="UP000583496">
    <property type="component" value="Unassembled WGS sequence"/>
</dbReference>
<evidence type="ECO:0000256" key="2">
    <source>
        <dbReference type="ARBA" id="ARBA00022695"/>
    </source>
</evidence>